<dbReference type="Gene3D" id="6.10.250.3110">
    <property type="match status" value="1"/>
</dbReference>
<sequence length="180" mass="19739">MNPLNTVKIKDGESYRIINESDFKHGLHELCEGEKLSVQPSVVSGSSTGSAKADLEKLQTENTDLIAELKTALDEKDTFKNQLAKAHADLESERAIHTAFISDVDAMQSRIDELKQSVGSSGDAVEQFSNQSEIEAVVKPAENDYANWTVPQIKEFLASKEIGFKSSASKDELLALIPKE</sequence>
<dbReference type="RefSeq" id="WP_308981831.1">
    <property type="nucleotide sequence ID" value="NZ_JAVIDL010000029.1"/>
</dbReference>
<dbReference type="EMBL" id="JAVIDL010000029">
    <property type="protein sequence ID" value="MDQ8936641.1"/>
    <property type="molecule type" value="Genomic_DNA"/>
</dbReference>
<dbReference type="InterPro" id="IPR036361">
    <property type="entry name" value="SAP_dom_sf"/>
</dbReference>
<evidence type="ECO:0008006" key="4">
    <source>
        <dbReference type="Google" id="ProtNLM"/>
    </source>
</evidence>
<organism evidence="2 3">
    <name type="scientific">Acinetobacter rudis</name>
    <dbReference type="NCBI Taxonomy" id="632955"/>
    <lineage>
        <taxon>Bacteria</taxon>
        <taxon>Pseudomonadati</taxon>
        <taxon>Pseudomonadota</taxon>
        <taxon>Gammaproteobacteria</taxon>
        <taxon>Moraxellales</taxon>
        <taxon>Moraxellaceae</taxon>
        <taxon>Acinetobacter</taxon>
    </lineage>
</organism>
<keyword evidence="1" id="KW-0175">Coiled coil</keyword>
<gene>
    <name evidence="2" type="ORF">RFH47_13030</name>
</gene>
<feature type="coiled-coil region" evidence="1">
    <location>
        <begin position="55"/>
        <end position="89"/>
    </location>
</feature>
<accession>A0AAW8JC04</accession>
<dbReference type="Proteomes" id="UP001243844">
    <property type="component" value="Unassembled WGS sequence"/>
</dbReference>
<evidence type="ECO:0000313" key="2">
    <source>
        <dbReference type="EMBL" id="MDQ8936641.1"/>
    </source>
</evidence>
<comment type="caution">
    <text evidence="2">The sequence shown here is derived from an EMBL/GenBank/DDBJ whole genome shotgun (WGS) entry which is preliminary data.</text>
</comment>
<evidence type="ECO:0000313" key="3">
    <source>
        <dbReference type="Proteomes" id="UP001243844"/>
    </source>
</evidence>
<protein>
    <recommendedName>
        <fullName evidence="4">HeH/LEM domain-containing protein</fullName>
    </recommendedName>
</protein>
<evidence type="ECO:0000256" key="1">
    <source>
        <dbReference type="SAM" id="Coils"/>
    </source>
</evidence>
<dbReference type="AlphaFoldDB" id="A0AAW8JC04"/>
<dbReference type="Gene3D" id="1.10.720.30">
    <property type="entry name" value="SAP domain"/>
    <property type="match status" value="1"/>
</dbReference>
<reference evidence="2" key="1">
    <citation type="submission" date="2023-08" db="EMBL/GenBank/DDBJ databases">
        <title>Emergence of clinically-relevant ST2 carbapenem-resistant Acinetobacter baumannii strains in hospital sewages in Zhejiang, East of China.</title>
        <authorList>
            <person name="Kaichao C."/>
            <person name="Zhang R."/>
        </authorList>
    </citation>
    <scope>NUCLEOTIDE SEQUENCE</scope>
    <source>
        <strain evidence="2">M-RB-37</strain>
    </source>
</reference>
<name>A0AAW8JC04_9GAMM</name>
<proteinExistence type="predicted"/>